<feature type="domain" description="Calcineurin-like phosphoesterase" evidence="6">
    <location>
        <begin position="26"/>
        <end position="225"/>
    </location>
</feature>
<gene>
    <name evidence="8" type="ORF">D3H65_26750</name>
</gene>
<keyword evidence="4" id="KW-0472">Membrane</keyword>
<comment type="subcellular location">
    <subcellularLocation>
        <location evidence="1">Membrane</location>
    </subcellularLocation>
</comment>
<evidence type="ECO:0000313" key="8">
    <source>
        <dbReference type="EMBL" id="AXY77360.1"/>
    </source>
</evidence>
<feature type="signal peptide" evidence="5">
    <location>
        <begin position="1"/>
        <end position="19"/>
    </location>
</feature>
<evidence type="ECO:0000313" key="9">
    <source>
        <dbReference type="Proteomes" id="UP000263900"/>
    </source>
</evidence>
<keyword evidence="2 5" id="KW-0732">Signal</keyword>
<organism evidence="8 9">
    <name type="scientific">Paraflavitalea soli</name>
    <dbReference type="NCBI Taxonomy" id="2315862"/>
    <lineage>
        <taxon>Bacteria</taxon>
        <taxon>Pseudomonadati</taxon>
        <taxon>Bacteroidota</taxon>
        <taxon>Chitinophagia</taxon>
        <taxon>Chitinophagales</taxon>
        <taxon>Chitinophagaceae</taxon>
        <taxon>Paraflavitalea</taxon>
    </lineage>
</organism>
<evidence type="ECO:0000259" key="7">
    <source>
        <dbReference type="Pfam" id="PF01103"/>
    </source>
</evidence>
<keyword evidence="9" id="KW-1185">Reference proteome</keyword>
<evidence type="ECO:0000256" key="2">
    <source>
        <dbReference type="ARBA" id="ARBA00022729"/>
    </source>
</evidence>
<protein>
    <recommendedName>
        <fullName evidence="10">Bacterial surface antigen (D15) domain-containing protein</fullName>
    </recommendedName>
</protein>
<dbReference type="Gene3D" id="3.60.21.10">
    <property type="match status" value="1"/>
</dbReference>
<keyword evidence="3" id="KW-0378">Hydrolase</keyword>
<dbReference type="GO" id="GO:0016787">
    <property type="term" value="F:hydrolase activity"/>
    <property type="evidence" value="ECO:0007669"/>
    <property type="project" value="UniProtKB-KW"/>
</dbReference>
<evidence type="ECO:0000256" key="5">
    <source>
        <dbReference type="SAM" id="SignalP"/>
    </source>
</evidence>
<dbReference type="SUPFAM" id="SSF56300">
    <property type="entry name" value="Metallo-dependent phosphatases"/>
    <property type="match status" value="1"/>
</dbReference>
<dbReference type="PANTHER" id="PTHR10161:SF14">
    <property type="entry name" value="TARTRATE-RESISTANT ACID PHOSPHATASE TYPE 5"/>
    <property type="match status" value="1"/>
</dbReference>
<feature type="domain" description="Bacterial surface antigen (D15)" evidence="7">
    <location>
        <begin position="977"/>
        <end position="1170"/>
    </location>
</feature>
<accession>A0A3B7MWF1</accession>
<dbReference type="Gene3D" id="2.40.160.50">
    <property type="entry name" value="membrane protein fhac: a member of the omp85/tpsb transporter family"/>
    <property type="match status" value="1"/>
</dbReference>
<dbReference type="Proteomes" id="UP000263900">
    <property type="component" value="Chromosome"/>
</dbReference>
<dbReference type="RefSeq" id="WP_119053236.1">
    <property type="nucleotide sequence ID" value="NZ_CP032157.1"/>
</dbReference>
<dbReference type="InterPro" id="IPR029052">
    <property type="entry name" value="Metallo-depent_PP-like"/>
</dbReference>
<dbReference type="AlphaFoldDB" id="A0A3B7MWF1"/>
<feature type="chain" id="PRO_5017578922" description="Bacterial surface antigen (D15) domain-containing protein" evidence="5">
    <location>
        <begin position="20"/>
        <end position="1207"/>
    </location>
</feature>
<evidence type="ECO:0000259" key="6">
    <source>
        <dbReference type="Pfam" id="PF00149"/>
    </source>
</evidence>
<dbReference type="Pfam" id="PF00149">
    <property type="entry name" value="Metallophos"/>
    <property type="match status" value="1"/>
</dbReference>
<dbReference type="EMBL" id="CP032157">
    <property type="protein sequence ID" value="AXY77360.1"/>
    <property type="molecule type" value="Genomic_DNA"/>
</dbReference>
<reference evidence="8 9" key="1">
    <citation type="submission" date="2018-09" db="EMBL/GenBank/DDBJ databases">
        <title>Genome sequencing of strain 6GH32-13.</title>
        <authorList>
            <person name="Weon H.-Y."/>
            <person name="Heo J."/>
            <person name="Kwon S.-W."/>
        </authorList>
    </citation>
    <scope>NUCLEOTIDE SEQUENCE [LARGE SCALE GENOMIC DNA]</scope>
    <source>
        <strain evidence="8 9">5GH32-13</strain>
    </source>
</reference>
<evidence type="ECO:0000256" key="1">
    <source>
        <dbReference type="ARBA" id="ARBA00004370"/>
    </source>
</evidence>
<evidence type="ECO:0008006" key="10">
    <source>
        <dbReference type="Google" id="ProtNLM"/>
    </source>
</evidence>
<dbReference type="KEGG" id="pseg:D3H65_26750"/>
<evidence type="ECO:0000256" key="3">
    <source>
        <dbReference type="ARBA" id="ARBA00022801"/>
    </source>
</evidence>
<dbReference type="Pfam" id="PF01103">
    <property type="entry name" value="Omp85"/>
    <property type="match status" value="1"/>
</dbReference>
<dbReference type="InterPro" id="IPR051558">
    <property type="entry name" value="Metallophosphoesterase_PAP"/>
</dbReference>
<proteinExistence type="predicted"/>
<dbReference type="GO" id="GO:0019867">
    <property type="term" value="C:outer membrane"/>
    <property type="evidence" value="ECO:0007669"/>
    <property type="project" value="InterPro"/>
</dbReference>
<sequence>MKKHLSTLVLLCTVYLAHAQDSIVHRVILIGDAGEISKDQQHIIPMAAEMVIKGKTTVLYLGDNIYPTGMGLPGSKDEKKTQDILRSQYSPMRSNGAAVYFIPGNHDWDRMGTKGLAKIKSQWSFLDQQNDPLLKMVPPDGCPDPIEINMGDSLTVIAFDSEWWLFPYNKDNKETDCDCRTKEDVTARLIELLYKNRYKMIMLASHHPFQSYGHHGGYYSLKDHLFPFTAINKNLYIPLPVIGSLYPILRKTIVSPEDMGHPLYKSMIKNIDQYAARLPNLIHVAGHEHGLQFIKSGQVQVVSGAGAKRNYAREGKHSLFATSRSGFVTADLLLNNNLRFTYYSETPAGVKPSFSYTQQYVRVEEQEKLAIKAMPQDSITVVPLARFDSVGSFHRWLFGENYRKDYAMPTTFPVLHMSEIKGGLTPSRLGGGHQSKSLRLLDKEGKEWALRSVEKYPDVLLPEALRETFVKDLLSDNMSSNYPYGALVVPPIARLLGIPHSNPIIGWVAPDTALGIYSNTFANTLCLLEEREPLGESDNTPKMRRKVDEDNDNSFDSTLYLRARLLDLLIGDWDRHEDQWRWVPEKQGKGKKYLAIPRDRDQVFYTNQGVLPGLARMRWLLPFLQGFKSDYHNIEGILWESRALNGRFLVQFSYEDWMRITNEFVAAVTDSVLEEGLKQLPAAAYKLRHDEFLKILKDRRNNLPKAMKRYYTFLNKIVDIKVSDKHELVEITDAPDNGITIQINKLSKSRKTEDLLFKKTFSPDLTKEIRLYLSKGNDSVRINSTNNGVKMRIIGGEGSKSYEVAHGKGRIKLYEQEDNVTYTGDVNRLRKRLSNDSAHTAFVPVDLYNVTMPLATIGLNVDDGFLLGAGFKHIRKQGFRKKPYSKVTSYSGIQQLLVSHSFSTKAYKIDYKGEWIHVFGKADVITQAIIKAPNNTTNFFGRGNETEFDKTGNFKKYYRARFNTYQAWAALRWGNTKGSSISVGPAAQIYRFDDDGNKGRFIENTSMIGSYDSATVADDKAHGGLILNYISDKRNNPILTSWGSYINIRLQGFAGLNTYSKSFAQLIPEVSFYKPLNARGTIVLANRVGGAVTVGKTTFYQSVYLGGHENLLGFRQYRFAGDHSLYNNLEMRIKLTDIGGYVLPGIMGMIAFYDIGRVWQKDEHSKKWHNGVGGGLFFAPAQMIVIRALAGYSSEGWLPFVVVGMRF</sequence>
<dbReference type="InterPro" id="IPR004843">
    <property type="entry name" value="Calcineurin-like_PHP"/>
</dbReference>
<evidence type="ECO:0000256" key="4">
    <source>
        <dbReference type="ARBA" id="ARBA00023136"/>
    </source>
</evidence>
<dbReference type="PANTHER" id="PTHR10161">
    <property type="entry name" value="TARTRATE-RESISTANT ACID PHOSPHATASE TYPE 5"/>
    <property type="match status" value="1"/>
</dbReference>
<dbReference type="OrthoDB" id="333971at2"/>
<name>A0A3B7MWF1_9BACT</name>
<dbReference type="InterPro" id="IPR000184">
    <property type="entry name" value="Bac_surfAg_D15"/>
</dbReference>